<dbReference type="Gene3D" id="3.40.50.300">
    <property type="entry name" value="P-loop containing nucleotide triphosphate hydrolases"/>
    <property type="match status" value="4"/>
</dbReference>
<keyword evidence="5" id="KW-0413">Isomerase</keyword>
<name>A0A9D1UGB4_9BACT</name>
<evidence type="ECO:0000259" key="11">
    <source>
        <dbReference type="PROSITE" id="PS51198"/>
    </source>
</evidence>
<accession>A0A9D1UGB4</accession>
<dbReference type="Pfam" id="PF13361">
    <property type="entry name" value="UvrD_C"/>
    <property type="match status" value="1"/>
</dbReference>
<dbReference type="GO" id="GO:0000725">
    <property type="term" value="P:recombinational repair"/>
    <property type="evidence" value="ECO:0007669"/>
    <property type="project" value="TreeGrafter"/>
</dbReference>
<dbReference type="EC" id="5.6.2.4" evidence="7"/>
<feature type="binding site" evidence="9">
    <location>
        <begin position="10"/>
        <end position="17"/>
    </location>
    <ligand>
        <name>ATP</name>
        <dbReference type="ChEBI" id="CHEBI:30616"/>
    </ligand>
</feature>
<dbReference type="PANTHER" id="PTHR11070:SF67">
    <property type="entry name" value="DNA 3'-5' HELICASE"/>
    <property type="match status" value="1"/>
</dbReference>
<evidence type="ECO:0000256" key="2">
    <source>
        <dbReference type="ARBA" id="ARBA00022801"/>
    </source>
</evidence>
<dbReference type="GO" id="GO:0005829">
    <property type="term" value="C:cytosol"/>
    <property type="evidence" value="ECO:0007669"/>
    <property type="project" value="TreeGrafter"/>
</dbReference>
<keyword evidence="2 9" id="KW-0378">Hydrolase</keyword>
<sequence length="1038" mass="120919">MSSELKVFSASAGSGKTFRLVVEYISKLMSNPRAYRNILAVTFTNKATAEMKSRIMSVLYSISEGDGNVKAYVDKLKEKNATLEDDDIRLKAKKALQYILHDYSNFWIETLDSFFQKVLRNLAKEIGVGSSFNLLLDDSQYLEESIKRLKTEAENNETLQNYLNILVADTTAKGEAWNYERSMMRFAGVLNKRSIAEKIKAMDTDLDELNKEVDRIKKGIKSFEERINKLINGILSKCKEYNLNGEDFKGKKYSLISKLERTNGHYTTDNPLNIDEKYLDSSEWLKKNEKNPIVDNILIPLYKELFEYYKENHKKNRSKLMIVNSVYKLYLLKFVSDIYTDLLKEDDMFVLKQTAPLLSEMVGEDDASFVYEKIGNRIDNIMIDEFQDTSELSWKNLKFLIKESLSKGEECALFGDIKQSIYRWNDGDWRMLAGLSSGKSEFNDVAVESLKDNYRTAKNIVEFNNNFFSCQYKQLASEIKNQNKEEELGLIADSVVQNAKMSSEKTEGEVRFIMPDEYINTMCIEGKIDPIIFLTLNEIEYYTKEKGYALNDIVLLFRNNDKLSKTAFALKENGYNTVSDDAFTFEKSLSINTLIRLMYYMDDNKDTLSKQWLMNQGIKHERLENISRFSDLKDSLLELVLAFVKEFDISYDDVFLFAFFDELLAYGQSYKQSLKDFLKYWEDTLSQKKVASQEIRDAIRLSTIHKSKGLEYPVVIVPFCDWKLVDNGDTLWVDNEDSSSNIKVFPSTLNQLEQTGYEKEVKQERYMQRIDNMNMLYVAFTRPKYCLSAISRANKKNSVGSILQEYISHYDKTRLPEDDSLFYTIGNDSLNAREEHLEQKERNSNPFEQTGKNTVLRFESATGIVPYALSGKAKEYFETDKIPEENEKIKRGIMLHAILSKIKRHSDLDFALSLSECEHTAGQKEEMKSILEEMLALAEPYHWFDGTYEVMNEQPLFFKDDNGECKQKRPDRIMMNEKECIVVDYKFSENRNSFRIYAEQLREYGRLLSEITERKTRLYLWFTDLSSEDLKSYIEEVK</sequence>
<dbReference type="Pfam" id="PF00580">
    <property type="entry name" value="UvrD-helicase"/>
    <property type="match status" value="1"/>
</dbReference>
<evidence type="ECO:0000256" key="6">
    <source>
        <dbReference type="ARBA" id="ARBA00034617"/>
    </source>
</evidence>
<comment type="catalytic activity">
    <reaction evidence="8">
        <text>ATP + H2O = ADP + phosphate + H(+)</text>
        <dbReference type="Rhea" id="RHEA:13065"/>
        <dbReference type="ChEBI" id="CHEBI:15377"/>
        <dbReference type="ChEBI" id="CHEBI:15378"/>
        <dbReference type="ChEBI" id="CHEBI:30616"/>
        <dbReference type="ChEBI" id="CHEBI:43474"/>
        <dbReference type="ChEBI" id="CHEBI:456216"/>
        <dbReference type="EC" id="5.6.2.4"/>
    </reaction>
</comment>
<dbReference type="InterPro" id="IPR014016">
    <property type="entry name" value="UvrD-like_ATP-bd"/>
</dbReference>
<evidence type="ECO:0000256" key="8">
    <source>
        <dbReference type="ARBA" id="ARBA00048988"/>
    </source>
</evidence>
<evidence type="ECO:0000313" key="12">
    <source>
        <dbReference type="EMBL" id="HIW86789.1"/>
    </source>
</evidence>
<reference evidence="12" key="2">
    <citation type="submission" date="2021-04" db="EMBL/GenBank/DDBJ databases">
        <authorList>
            <person name="Gilroy R."/>
        </authorList>
    </citation>
    <scope>NUCLEOTIDE SEQUENCE</scope>
    <source>
        <strain evidence="12">Gambia16-930</strain>
    </source>
</reference>
<gene>
    <name evidence="12" type="ORF">IAC47_00730</name>
</gene>
<evidence type="ECO:0000256" key="5">
    <source>
        <dbReference type="ARBA" id="ARBA00023235"/>
    </source>
</evidence>
<evidence type="ECO:0000313" key="13">
    <source>
        <dbReference type="Proteomes" id="UP000824267"/>
    </source>
</evidence>
<organism evidence="12 13">
    <name type="scientific">Candidatus Onthomorpha intestinigallinarum</name>
    <dbReference type="NCBI Taxonomy" id="2840880"/>
    <lineage>
        <taxon>Bacteria</taxon>
        <taxon>Pseudomonadati</taxon>
        <taxon>Bacteroidota</taxon>
        <taxon>Bacteroidia</taxon>
        <taxon>Bacteroidales</taxon>
        <taxon>Candidatus Onthomorpha</taxon>
    </lineage>
</organism>
<dbReference type="GO" id="GO:0005524">
    <property type="term" value="F:ATP binding"/>
    <property type="evidence" value="ECO:0007669"/>
    <property type="project" value="UniProtKB-UniRule"/>
</dbReference>
<evidence type="ECO:0000256" key="1">
    <source>
        <dbReference type="ARBA" id="ARBA00022741"/>
    </source>
</evidence>
<evidence type="ECO:0000256" key="10">
    <source>
        <dbReference type="SAM" id="Coils"/>
    </source>
</evidence>
<protein>
    <recommendedName>
        <fullName evidence="7">DNA 3'-5' helicase</fullName>
        <ecNumber evidence="7">5.6.2.4</ecNumber>
    </recommendedName>
</protein>
<feature type="domain" description="UvrD-like helicase ATP-binding" evidence="11">
    <location>
        <begin position="1"/>
        <end position="457"/>
    </location>
</feature>
<dbReference type="SUPFAM" id="SSF52540">
    <property type="entry name" value="P-loop containing nucleoside triphosphate hydrolases"/>
    <property type="match status" value="1"/>
</dbReference>
<evidence type="ECO:0000256" key="7">
    <source>
        <dbReference type="ARBA" id="ARBA00034808"/>
    </source>
</evidence>
<dbReference type="GO" id="GO:0003677">
    <property type="term" value="F:DNA binding"/>
    <property type="evidence" value="ECO:0007669"/>
    <property type="project" value="InterPro"/>
</dbReference>
<keyword evidence="10" id="KW-0175">Coiled coil</keyword>
<evidence type="ECO:0000256" key="3">
    <source>
        <dbReference type="ARBA" id="ARBA00022806"/>
    </source>
</evidence>
<proteinExistence type="predicted"/>
<keyword evidence="1 9" id="KW-0547">Nucleotide-binding</keyword>
<dbReference type="GO" id="GO:0043138">
    <property type="term" value="F:3'-5' DNA helicase activity"/>
    <property type="evidence" value="ECO:0007669"/>
    <property type="project" value="UniProtKB-EC"/>
</dbReference>
<keyword evidence="4 9" id="KW-0067">ATP-binding</keyword>
<evidence type="ECO:0000256" key="9">
    <source>
        <dbReference type="PROSITE-ProRule" id="PRU00560"/>
    </source>
</evidence>
<reference evidence="12" key="1">
    <citation type="journal article" date="2021" name="PeerJ">
        <title>Extensive microbial diversity within the chicken gut microbiome revealed by metagenomics and culture.</title>
        <authorList>
            <person name="Gilroy R."/>
            <person name="Ravi A."/>
            <person name="Getino M."/>
            <person name="Pursley I."/>
            <person name="Horton D.L."/>
            <person name="Alikhan N.F."/>
            <person name="Baker D."/>
            <person name="Gharbi K."/>
            <person name="Hall N."/>
            <person name="Watson M."/>
            <person name="Adriaenssens E.M."/>
            <person name="Foster-Nyarko E."/>
            <person name="Jarju S."/>
            <person name="Secka A."/>
            <person name="Antonio M."/>
            <person name="Oren A."/>
            <person name="Chaudhuri R.R."/>
            <person name="La Ragione R."/>
            <person name="Hildebrand F."/>
            <person name="Pallen M.J."/>
        </authorList>
    </citation>
    <scope>NUCLEOTIDE SEQUENCE</scope>
    <source>
        <strain evidence="12">Gambia16-930</strain>
    </source>
</reference>
<dbReference type="InterPro" id="IPR027417">
    <property type="entry name" value="P-loop_NTPase"/>
</dbReference>
<dbReference type="Proteomes" id="UP000824267">
    <property type="component" value="Unassembled WGS sequence"/>
</dbReference>
<dbReference type="AlphaFoldDB" id="A0A9D1UGB4"/>
<dbReference type="PANTHER" id="PTHR11070">
    <property type="entry name" value="UVRD / RECB / PCRA DNA HELICASE FAMILY MEMBER"/>
    <property type="match status" value="1"/>
</dbReference>
<comment type="catalytic activity">
    <reaction evidence="6">
        <text>Couples ATP hydrolysis with the unwinding of duplex DNA by translocating in the 3'-5' direction.</text>
        <dbReference type="EC" id="5.6.2.4"/>
    </reaction>
</comment>
<dbReference type="InterPro" id="IPR000212">
    <property type="entry name" value="DNA_helicase_UvrD/REP"/>
</dbReference>
<dbReference type="PROSITE" id="PS51198">
    <property type="entry name" value="UVRD_HELICASE_ATP_BIND"/>
    <property type="match status" value="1"/>
</dbReference>
<dbReference type="EMBL" id="DXGG01000027">
    <property type="protein sequence ID" value="HIW86789.1"/>
    <property type="molecule type" value="Genomic_DNA"/>
</dbReference>
<comment type="caution">
    <text evidence="12">The sequence shown here is derived from an EMBL/GenBank/DDBJ whole genome shotgun (WGS) entry which is preliminary data.</text>
</comment>
<keyword evidence="3 9" id="KW-0347">Helicase</keyword>
<dbReference type="GO" id="GO:0016787">
    <property type="term" value="F:hydrolase activity"/>
    <property type="evidence" value="ECO:0007669"/>
    <property type="project" value="UniProtKB-UniRule"/>
</dbReference>
<feature type="coiled-coil region" evidence="10">
    <location>
        <begin position="192"/>
        <end position="226"/>
    </location>
</feature>
<evidence type="ECO:0000256" key="4">
    <source>
        <dbReference type="ARBA" id="ARBA00022840"/>
    </source>
</evidence>
<dbReference type="InterPro" id="IPR014017">
    <property type="entry name" value="DNA_helicase_UvrD-like_C"/>
</dbReference>